<comment type="similarity">
    <text evidence="3 10">Belongs to the FliL family.</text>
</comment>
<accession>A0AAW3ZH23</accession>
<evidence type="ECO:0000313" key="12">
    <source>
        <dbReference type="Proteomes" id="UP000613768"/>
    </source>
</evidence>
<keyword evidence="5 10" id="KW-0145">Chemotaxis</keyword>
<keyword evidence="11" id="KW-0282">Flagellum</keyword>
<evidence type="ECO:0000256" key="2">
    <source>
        <dbReference type="ARBA" id="ARBA00004162"/>
    </source>
</evidence>
<dbReference type="Proteomes" id="UP000613768">
    <property type="component" value="Unassembled WGS sequence"/>
</dbReference>
<dbReference type="GO" id="GO:0005886">
    <property type="term" value="C:plasma membrane"/>
    <property type="evidence" value="ECO:0007669"/>
    <property type="project" value="UniProtKB-SubCell"/>
</dbReference>
<comment type="caution">
    <text evidence="11">The sequence shown here is derived from an EMBL/GenBank/DDBJ whole genome shotgun (WGS) entry which is preliminary data.</text>
</comment>
<evidence type="ECO:0000256" key="1">
    <source>
        <dbReference type="ARBA" id="ARBA00002254"/>
    </source>
</evidence>
<evidence type="ECO:0000256" key="4">
    <source>
        <dbReference type="ARBA" id="ARBA00022475"/>
    </source>
</evidence>
<evidence type="ECO:0000256" key="8">
    <source>
        <dbReference type="ARBA" id="ARBA00022989"/>
    </source>
</evidence>
<evidence type="ECO:0000256" key="5">
    <source>
        <dbReference type="ARBA" id="ARBA00022500"/>
    </source>
</evidence>
<keyword evidence="7 10" id="KW-0283">Flagellar rotation</keyword>
<keyword evidence="10" id="KW-0997">Cell inner membrane</keyword>
<organism evidence="11 12">
    <name type="scientific">Pseudomarimonas arenosa</name>
    <dbReference type="NCBI Taxonomy" id="2774145"/>
    <lineage>
        <taxon>Bacteria</taxon>
        <taxon>Pseudomonadati</taxon>
        <taxon>Pseudomonadota</taxon>
        <taxon>Gammaproteobacteria</taxon>
        <taxon>Lysobacterales</taxon>
        <taxon>Lysobacteraceae</taxon>
        <taxon>Pseudomarimonas</taxon>
    </lineage>
</organism>
<dbReference type="AlphaFoldDB" id="A0AAW3ZH23"/>
<dbReference type="RefSeq" id="WP_192028083.1">
    <property type="nucleotide sequence ID" value="NZ_JACYTR010000004.1"/>
</dbReference>
<reference evidence="11 12" key="1">
    <citation type="submission" date="2020-09" db="EMBL/GenBank/DDBJ databases">
        <title>Pseudoxanthomonas sp. CAU 1598 isolated from sand of Yaerae Beach.</title>
        <authorList>
            <person name="Kim W."/>
        </authorList>
    </citation>
    <scope>NUCLEOTIDE SEQUENCE [LARGE SCALE GENOMIC DNA]</scope>
    <source>
        <strain evidence="11 12">CAU 1598</strain>
    </source>
</reference>
<protein>
    <recommendedName>
        <fullName evidence="10">Flagellar protein FliL</fullName>
    </recommendedName>
</protein>
<keyword evidence="6 10" id="KW-0812">Transmembrane</keyword>
<dbReference type="PANTHER" id="PTHR35091:SF2">
    <property type="entry name" value="FLAGELLAR PROTEIN FLIL"/>
    <property type="match status" value="1"/>
</dbReference>
<keyword evidence="4" id="KW-1003">Cell membrane</keyword>
<evidence type="ECO:0000256" key="6">
    <source>
        <dbReference type="ARBA" id="ARBA00022692"/>
    </source>
</evidence>
<evidence type="ECO:0000313" key="11">
    <source>
        <dbReference type="EMBL" id="MBD8524735.1"/>
    </source>
</evidence>
<dbReference type="GO" id="GO:0071978">
    <property type="term" value="P:bacterial-type flagellum-dependent swarming motility"/>
    <property type="evidence" value="ECO:0007669"/>
    <property type="project" value="TreeGrafter"/>
</dbReference>
<dbReference type="Pfam" id="PF03748">
    <property type="entry name" value="FliL"/>
    <property type="match status" value="1"/>
</dbReference>
<evidence type="ECO:0000256" key="3">
    <source>
        <dbReference type="ARBA" id="ARBA00008281"/>
    </source>
</evidence>
<dbReference type="InterPro" id="IPR005503">
    <property type="entry name" value="FliL"/>
</dbReference>
<sequence>MAAKPGKNSAKDAPAAVSGKKKLIPIIIGAVLVAAAAGGGAAFFLSRQAAPAQPGAEVPADGNGDAPVPTGKTEYLALDPPFVVNLADPGGDRYLQVEVQLMTRDPEAKKKIEAHQPIIRNRLLMLFSQQTVDGVRTREAKEALQNDALKEVQDVLNEATGSTVVESVFFTSFVTQ</sequence>
<keyword evidence="8 10" id="KW-1133">Transmembrane helix</keyword>
<gene>
    <name evidence="11" type="ORF">IFO71_03180</name>
</gene>
<keyword evidence="11" id="KW-0969">Cilium</keyword>
<dbReference type="PANTHER" id="PTHR35091">
    <property type="entry name" value="FLAGELLAR PROTEIN FLIL"/>
    <property type="match status" value="1"/>
</dbReference>
<keyword evidence="9 10" id="KW-0472">Membrane</keyword>
<proteinExistence type="inferred from homology"/>
<feature type="transmembrane region" description="Helical" evidence="10">
    <location>
        <begin position="23"/>
        <end position="45"/>
    </location>
</feature>
<dbReference type="EMBL" id="JACYTR010000004">
    <property type="protein sequence ID" value="MBD8524735.1"/>
    <property type="molecule type" value="Genomic_DNA"/>
</dbReference>
<dbReference type="GO" id="GO:0009425">
    <property type="term" value="C:bacterial-type flagellum basal body"/>
    <property type="evidence" value="ECO:0007669"/>
    <property type="project" value="InterPro"/>
</dbReference>
<comment type="subcellular location">
    <subcellularLocation>
        <location evidence="10">Cell inner membrane</location>
    </subcellularLocation>
    <subcellularLocation>
        <location evidence="2">Cell membrane</location>
        <topology evidence="2">Single-pass membrane protein</topology>
    </subcellularLocation>
</comment>
<name>A0AAW3ZH23_9GAMM</name>
<dbReference type="GO" id="GO:0006935">
    <property type="term" value="P:chemotaxis"/>
    <property type="evidence" value="ECO:0007669"/>
    <property type="project" value="UniProtKB-KW"/>
</dbReference>
<keyword evidence="12" id="KW-1185">Reference proteome</keyword>
<keyword evidence="11" id="KW-0966">Cell projection</keyword>
<evidence type="ECO:0000256" key="7">
    <source>
        <dbReference type="ARBA" id="ARBA00022779"/>
    </source>
</evidence>
<comment type="function">
    <text evidence="1 10">Controls the rotational direction of flagella during chemotaxis.</text>
</comment>
<evidence type="ECO:0000256" key="9">
    <source>
        <dbReference type="ARBA" id="ARBA00023136"/>
    </source>
</evidence>
<evidence type="ECO:0000256" key="10">
    <source>
        <dbReference type="RuleBase" id="RU364125"/>
    </source>
</evidence>